<keyword evidence="2" id="KW-1185">Reference proteome</keyword>
<evidence type="ECO:0000313" key="2">
    <source>
        <dbReference type="Proteomes" id="UP001241377"/>
    </source>
</evidence>
<organism evidence="1 2">
    <name type="scientific">Naganishia cerealis</name>
    <dbReference type="NCBI Taxonomy" id="610337"/>
    <lineage>
        <taxon>Eukaryota</taxon>
        <taxon>Fungi</taxon>
        <taxon>Dikarya</taxon>
        <taxon>Basidiomycota</taxon>
        <taxon>Agaricomycotina</taxon>
        <taxon>Tremellomycetes</taxon>
        <taxon>Filobasidiales</taxon>
        <taxon>Filobasidiaceae</taxon>
        <taxon>Naganishia</taxon>
    </lineage>
</organism>
<proteinExistence type="predicted"/>
<dbReference type="Proteomes" id="UP001241377">
    <property type="component" value="Unassembled WGS sequence"/>
</dbReference>
<sequence>MGLDQHDKSDPPVVPERYIYFLALHTLEEIASSFSPVPETSVALPHIPTRADREKQVIDLSSDVEGLQATPSIVETQKAMMDAAWPALLAALTFLMGVNLSEDLFQQLLTAFRVLIVASDRISHFTARNTFLNSLARYAIPAAVVKAMQAYSEGGGAGGGGATSSNRNGSVLSVDALGLGSIGITSTSTQPPSLSERNLSCLRLLLDVIRGCSPTLNESWHDVLETLQNANYVLGKKTMIGVRKSTNALAGTPVVPPSPGRSRMASLQMERVSSTMTDGDVDSILLDIRDLFESSSKFDDATFRYFTDALCRLSGDMIGVSSTHQGAGATPTGTSSPTLDSMSLPPSPRAASRDLHLHIPSTTSRRRASGLHMSQATKPGEKSFAIAMLDNVASNNIGRLLGNDPDLAWNNITNHLLEVAFCATAPAVIRNQAAEVLNNILVAAANAISEAEGAVSQHQIEQQLFQALRREIQPAINGIVTSIDVDIRVAGLHTLLAVLESCGHALSNVWPTVFNILGSVFVDSTQHNDGETLKSRRRQSDLPSLQLQAISQKSQAQMLRTAFPSVNLICSDFVMTFDASALGCAIDTLERYGRQRLDVNITLSAIGLIWNVSDTVRSSAADLPAAQRETLWLKLLHCLLLLCSDRRNEVRTSALQTLFKCLELHGGKLPESTWSLVLNGVLFPLLHEIKNGPGDANEDERKEAESIPFTTYDVYSQWADAAALALNSFANILDGFRENLTAMDTFDTILEQLASVSVEFFNRAGDKPCTAILTIFRKLIGLARERQIQQQSIPDVLWPAVENMKASLVANAQLDRTSTEATYSQASLSLLIQVAQDMAAIFPASPLRHQEMLLTLVKEAVTYSRSPTYAADVDSMTPVQESAMAFIRASTGEPHSPLISSILCDLAEYITLAFMGAFEYVDQSLPYTNSKKQVAKQVTFIALSKAAMPLSASIFTRYAKEIAVYETGAFERVLGALALPIKLRYECPASNKYGDDAPLWQAATDSAISMLKDTPRIVSSLAKDLSRDKHDALWQQIVEVIRATLLADCSALLDMPPSKRETEESLDWPFLQMLEAHLLPVLGYPEMSDRTLQALAEIVHSATQLWRGTTTSGLGMGEIETLPRERFHYWCFDLLFIVTSRASVVSRCKATLMGYLDELPLRGAMPFERVREEELVYILQRLLDLKVWEDGLRAVMTANGTHEISPLKQALLKSPRAHLFHLYPILLEIATYNGSGQLPRVWVSKQSGPTGATVDEEGTSGPEEEAVVRGDSGGISTAVDAGDAVEVDAREVAKACLQMLSRDMGV</sequence>
<protein>
    <submittedName>
        <fullName evidence="1">Uncharacterized protein</fullName>
    </submittedName>
</protein>
<name>A0ACC2VQY8_9TREE</name>
<accession>A0ACC2VQY8</accession>
<gene>
    <name evidence="1" type="ORF">QFC19_005146</name>
</gene>
<evidence type="ECO:0000313" key="1">
    <source>
        <dbReference type="EMBL" id="KAJ9101495.1"/>
    </source>
</evidence>
<comment type="caution">
    <text evidence="1">The sequence shown here is derived from an EMBL/GenBank/DDBJ whole genome shotgun (WGS) entry which is preliminary data.</text>
</comment>
<dbReference type="EMBL" id="JASBWR010000057">
    <property type="protein sequence ID" value="KAJ9101495.1"/>
    <property type="molecule type" value="Genomic_DNA"/>
</dbReference>
<reference evidence="1" key="1">
    <citation type="submission" date="2023-04" db="EMBL/GenBank/DDBJ databases">
        <title>Draft Genome sequencing of Naganishia species isolated from polar environments using Oxford Nanopore Technology.</title>
        <authorList>
            <person name="Leo P."/>
            <person name="Venkateswaran K."/>
        </authorList>
    </citation>
    <scope>NUCLEOTIDE SEQUENCE</scope>
    <source>
        <strain evidence="1">MNA-CCFEE 5261</strain>
    </source>
</reference>